<reference evidence="2" key="2">
    <citation type="submission" date="2023-06" db="EMBL/GenBank/DDBJ databases">
        <authorList>
            <person name="Ma L."/>
            <person name="Liu K.-W."/>
            <person name="Li Z."/>
            <person name="Hsiao Y.-Y."/>
            <person name="Qi Y."/>
            <person name="Fu T."/>
            <person name="Tang G."/>
            <person name="Zhang D."/>
            <person name="Sun W.-H."/>
            <person name="Liu D.-K."/>
            <person name="Li Y."/>
            <person name="Chen G.-Z."/>
            <person name="Liu X.-D."/>
            <person name="Liao X.-Y."/>
            <person name="Jiang Y.-T."/>
            <person name="Yu X."/>
            <person name="Hao Y."/>
            <person name="Huang J."/>
            <person name="Zhao X.-W."/>
            <person name="Ke S."/>
            <person name="Chen Y.-Y."/>
            <person name="Wu W.-L."/>
            <person name="Hsu J.-L."/>
            <person name="Lin Y.-F."/>
            <person name="Huang M.-D."/>
            <person name="Li C.-Y."/>
            <person name="Huang L."/>
            <person name="Wang Z.-W."/>
            <person name="Zhao X."/>
            <person name="Zhong W.-Y."/>
            <person name="Peng D.-H."/>
            <person name="Ahmad S."/>
            <person name="Lan S."/>
            <person name="Zhang J.-S."/>
            <person name="Tsai W.-C."/>
            <person name="Van De Peer Y."/>
            <person name="Liu Z.-J."/>
        </authorList>
    </citation>
    <scope>NUCLEOTIDE SEQUENCE</scope>
    <source>
        <strain evidence="2">CP</strain>
        <tissue evidence="2">Leaves</tissue>
    </source>
</reference>
<sequence length="54" mass="5767">MEPKKSKILASISLTLLFLLSLVVLYLCIGVSKTFFLVASLDSALVALALAIID</sequence>
<evidence type="ECO:0000313" key="3">
    <source>
        <dbReference type="Proteomes" id="UP001180020"/>
    </source>
</evidence>
<name>A0AAV9DCM5_ACOCL</name>
<gene>
    <name evidence="2" type="ORF">QJS10_CPB14g01102</name>
</gene>
<keyword evidence="3" id="KW-1185">Reference proteome</keyword>
<keyword evidence="1" id="KW-1133">Transmembrane helix</keyword>
<accession>A0AAV9DCM5</accession>
<evidence type="ECO:0000256" key="1">
    <source>
        <dbReference type="SAM" id="Phobius"/>
    </source>
</evidence>
<dbReference type="EMBL" id="JAUJYO010000014">
    <property type="protein sequence ID" value="KAK1298684.1"/>
    <property type="molecule type" value="Genomic_DNA"/>
</dbReference>
<evidence type="ECO:0000313" key="2">
    <source>
        <dbReference type="EMBL" id="KAK1298684.1"/>
    </source>
</evidence>
<proteinExistence type="predicted"/>
<dbReference type="AlphaFoldDB" id="A0AAV9DCM5"/>
<comment type="caution">
    <text evidence="2">The sequence shown here is derived from an EMBL/GenBank/DDBJ whole genome shotgun (WGS) entry which is preliminary data.</text>
</comment>
<keyword evidence="1" id="KW-0472">Membrane</keyword>
<reference evidence="2" key="1">
    <citation type="journal article" date="2023" name="Nat. Commun.">
        <title>Diploid and tetraploid genomes of Acorus and the evolution of monocots.</title>
        <authorList>
            <person name="Ma L."/>
            <person name="Liu K.W."/>
            <person name="Li Z."/>
            <person name="Hsiao Y.Y."/>
            <person name="Qi Y."/>
            <person name="Fu T."/>
            <person name="Tang G.D."/>
            <person name="Zhang D."/>
            <person name="Sun W.H."/>
            <person name="Liu D.K."/>
            <person name="Li Y."/>
            <person name="Chen G.Z."/>
            <person name="Liu X.D."/>
            <person name="Liao X.Y."/>
            <person name="Jiang Y.T."/>
            <person name="Yu X."/>
            <person name="Hao Y."/>
            <person name="Huang J."/>
            <person name="Zhao X.W."/>
            <person name="Ke S."/>
            <person name="Chen Y.Y."/>
            <person name="Wu W.L."/>
            <person name="Hsu J.L."/>
            <person name="Lin Y.F."/>
            <person name="Huang M.D."/>
            <person name="Li C.Y."/>
            <person name="Huang L."/>
            <person name="Wang Z.W."/>
            <person name="Zhao X."/>
            <person name="Zhong W.Y."/>
            <person name="Peng D.H."/>
            <person name="Ahmad S."/>
            <person name="Lan S."/>
            <person name="Zhang J.S."/>
            <person name="Tsai W.C."/>
            <person name="Van de Peer Y."/>
            <person name="Liu Z.J."/>
        </authorList>
    </citation>
    <scope>NUCLEOTIDE SEQUENCE</scope>
    <source>
        <strain evidence="2">CP</strain>
    </source>
</reference>
<protein>
    <submittedName>
        <fullName evidence="2">Uncharacterized protein</fullName>
    </submittedName>
</protein>
<keyword evidence="1" id="KW-0812">Transmembrane</keyword>
<dbReference type="Proteomes" id="UP001180020">
    <property type="component" value="Unassembled WGS sequence"/>
</dbReference>
<organism evidence="2 3">
    <name type="scientific">Acorus calamus</name>
    <name type="common">Sweet flag</name>
    <dbReference type="NCBI Taxonomy" id="4465"/>
    <lineage>
        <taxon>Eukaryota</taxon>
        <taxon>Viridiplantae</taxon>
        <taxon>Streptophyta</taxon>
        <taxon>Embryophyta</taxon>
        <taxon>Tracheophyta</taxon>
        <taxon>Spermatophyta</taxon>
        <taxon>Magnoliopsida</taxon>
        <taxon>Liliopsida</taxon>
        <taxon>Acoraceae</taxon>
        <taxon>Acorus</taxon>
    </lineage>
</organism>
<feature type="transmembrane region" description="Helical" evidence="1">
    <location>
        <begin position="35"/>
        <end position="53"/>
    </location>
</feature>